<dbReference type="KEGG" id="arep:ID810_06665"/>
<evidence type="ECO:0000256" key="5">
    <source>
        <dbReference type="ARBA" id="ARBA00022989"/>
    </source>
</evidence>
<comment type="subcellular location">
    <subcellularLocation>
        <location evidence="7">Cell membrane</location>
        <topology evidence="7">Multi-pass membrane protein</topology>
    </subcellularLocation>
</comment>
<comment type="catalytic activity">
    <reaction evidence="7">
        <text>L-cysteinyl-[prolipoprotein] + a 1,2-diacyl-sn-glycero-3-phospho-(1'-sn-glycerol) = an S-1,2-diacyl-sn-glyceryl-L-cysteinyl-[prolipoprotein] + sn-glycerol 1-phosphate + H(+)</text>
        <dbReference type="Rhea" id="RHEA:56712"/>
        <dbReference type="Rhea" id="RHEA-COMP:14679"/>
        <dbReference type="Rhea" id="RHEA-COMP:14680"/>
        <dbReference type="ChEBI" id="CHEBI:15378"/>
        <dbReference type="ChEBI" id="CHEBI:29950"/>
        <dbReference type="ChEBI" id="CHEBI:57685"/>
        <dbReference type="ChEBI" id="CHEBI:64716"/>
        <dbReference type="ChEBI" id="CHEBI:140658"/>
        <dbReference type="EC" id="2.5.1.145"/>
    </reaction>
</comment>
<keyword evidence="5 7" id="KW-1133">Transmembrane helix</keyword>
<reference evidence="9 10" key="1">
    <citation type="submission" date="2020-11" db="EMBL/GenBank/DDBJ databases">
        <title>Actinomyces sp. ZJ750.</title>
        <authorList>
            <person name="Zhou J."/>
        </authorList>
    </citation>
    <scope>NUCLEOTIDE SEQUENCE [LARGE SCALE GENOMIC DNA]</scope>
    <source>
        <strain evidence="9 10">ZJ750</strain>
    </source>
</reference>
<keyword evidence="2 7" id="KW-1003">Cell membrane</keyword>
<evidence type="ECO:0000313" key="9">
    <source>
        <dbReference type="EMBL" id="QPL06603.1"/>
    </source>
</evidence>
<dbReference type="GO" id="GO:0042158">
    <property type="term" value="P:lipoprotein biosynthetic process"/>
    <property type="evidence" value="ECO:0007669"/>
    <property type="project" value="UniProtKB-UniRule"/>
</dbReference>
<evidence type="ECO:0000256" key="7">
    <source>
        <dbReference type="HAMAP-Rule" id="MF_01147"/>
    </source>
</evidence>
<keyword evidence="4 7" id="KW-0812">Transmembrane</keyword>
<dbReference type="HAMAP" id="MF_01147">
    <property type="entry name" value="Lgt"/>
    <property type="match status" value="1"/>
</dbReference>
<accession>A0A7T0LNQ6</accession>
<organism evidence="9 10">
    <name type="scientific">Actinomyces respiraculi</name>
    <dbReference type="NCBI Taxonomy" id="2744574"/>
    <lineage>
        <taxon>Bacteria</taxon>
        <taxon>Bacillati</taxon>
        <taxon>Actinomycetota</taxon>
        <taxon>Actinomycetes</taxon>
        <taxon>Actinomycetales</taxon>
        <taxon>Actinomycetaceae</taxon>
        <taxon>Actinomyces</taxon>
    </lineage>
</organism>
<dbReference type="InterPro" id="IPR001640">
    <property type="entry name" value="Lgt"/>
</dbReference>
<dbReference type="PANTHER" id="PTHR30589:SF0">
    <property type="entry name" value="PHOSPHATIDYLGLYCEROL--PROLIPOPROTEIN DIACYLGLYCERYL TRANSFERASE"/>
    <property type="match status" value="1"/>
</dbReference>
<protein>
    <recommendedName>
        <fullName evidence="7">Phosphatidylglycerol--prolipoprotein diacylglyceryl transferase</fullName>
        <ecNumber evidence="7">2.5.1.145</ecNumber>
    </recommendedName>
</protein>
<sequence>MTTSIPSPSQSVWHLGPFPLRAYAVCMLTGIFVAAWWTHRRYRARGGDEDTTYDIALLAVPLGIIGARVYHVLSSPDAYFGANGDLSLIPQIWRGGLGVWGAIPAGIAAGAWLLHRRGLRLGPFADSVAPAFLVAQAIGRLGNWFNQELFGAPTTLPWGLEIDDAHLPAGFASGTLFHPTFLYEALWNLAGAVFLVWLEKRLRTRDGAVGGRLIWAYVMVYALGRVWIEYLRIDEAKHVLGLRLNVWTSIVVGIIGLVGYIVASRRTPSDVIARRDGPQTAVAKDITEDGTEDITDDVTGVATDIEADVDTEEHPSARRRSRRHGAVDSA</sequence>
<feature type="transmembrane region" description="Helical" evidence="7">
    <location>
        <begin position="240"/>
        <end position="263"/>
    </location>
</feature>
<comment type="pathway">
    <text evidence="7">Protein modification; lipoprotein biosynthesis (diacylglyceryl transfer).</text>
</comment>
<feature type="transmembrane region" description="Helical" evidence="7">
    <location>
        <begin position="181"/>
        <end position="198"/>
    </location>
</feature>
<evidence type="ECO:0000256" key="2">
    <source>
        <dbReference type="ARBA" id="ARBA00022475"/>
    </source>
</evidence>
<keyword evidence="9" id="KW-0328">Glycosyltransferase</keyword>
<comment type="function">
    <text evidence="7">Catalyzes the transfer of the diacylglyceryl group from phosphatidylglycerol to the sulfhydryl group of the N-terminal cysteine of a prolipoprotein, the first step in the formation of mature lipoproteins.</text>
</comment>
<comment type="similarity">
    <text evidence="1 7">Belongs to the Lgt family.</text>
</comment>
<keyword evidence="6 7" id="KW-0472">Membrane</keyword>
<dbReference type="UniPathway" id="UPA00664"/>
<evidence type="ECO:0000256" key="6">
    <source>
        <dbReference type="ARBA" id="ARBA00023136"/>
    </source>
</evidence>
<dbReference type="PROSITE" id="PS01311">
    <property type="entry name" value="LGT"/>
    <property type="match status" value="1"/>
</dbReference>
<evidence type="ECO:0000256" key="1">
    <source>
        <dbReference type="ARBA" id="ARBA00007150"/>
    </source>
</evidence>
<keyword evidence="9" id="KW-0449">Lipoprotein</keyword>
<dbReference type="EC" id="2.5.1.145" evidence="7"/>
<dbReference type="NCBIfam" id="TIGR00544">
    <property type="entry name" value="lgt"/>
    <property type="match status" value="1"/>
</dbReference>
<feature type="transmembrane region" description="Helical" evidence="7">
    <location>
        <begin position="210"/>
        <end position="228"/>
    </location>
</feature>
<dbReference type="GO" id="GO:0005886">
    <property type="term" value="C:plasma membrane"/>
    <property type="evidence" value="ECO:0007669"/>
    <property type="project" value="UniProtKB-SubCell"/>
</dbReference>
<feature type="transmembrane region" description="Helical" evidence="7">
    <location>
        <begin position="92"/>
        <end position="114"/>
    </location>
</feature>
<dbReference type="GO" id="GO:0008961">
    <property type="term" value="F:phosphatidylglycerol-prolipoprotein diacylglyceryl transferase activity"/>
    <property type="evidence" value="ECO:0007669"/>
    <property type="project" value="UniProtKB-UniRule"/>
</dbReference>
<feature type="transmembrane region" description="Helical" evidence="7">
    <location>
        <begin position="20"/>
        <end position="39"/>
    </location>
</feature>
<dbReference type="AlphaFoldDB" id="A0A7T0LNQ6"/>
<proteinExistence type="inferred from homology"/>
<keyword evidence="3 7" id="KW-0808">Transferase</keyword>
<dbReference type="EMBL" id="CP063989">
    <property type="protein sequence ID" value="QPL06603.1"/>
    <property type="molecule type" value="Genomic_DNA"/>
</dbReference>
<dbReference type="Proteomes" id="UP000594637">
    <property type="component" value="Chromosome"/>
</dbReference>
<evidence type="ECO:0000256" key="4">
    <source>
        <dbReference type="ARBA" id="ARBA00022692"/>
    </source>
</evidence>
<gene>
    <name evidence="7" type="primary">lgt</name>
    <name evidence="9" type="ORF">ID810_06665</name>
</gene>
<feature type="transmembrane region" description="Helical" evidence="7">
    <location>
        <begin position="121"/>
        <end position="139"/>
    </location>
</feature>
<evidence type="ECO:0000256" key="8">
    <source>
        <dbReference type="SAM" id="MobiDB-lite"/>
    </source>
</evidence>
<evidence type="ECO:0000256" key="3">
    <source>
        <dbReference type="ARBA" id="ARBA00022679"/>
    </source>
</evidence>
<keyword evidence="10" id="KW-1185">Reference proteome</keyword>
<evidence type="ECO:0000313" key="10">
    <source>
        <dbReference type="Proteomes" id="UP000594637"/>
    </source>
</evidence>
<name>A0A7T0LNQ6_9ACTO</name>
<feature type="binding site" evidence="7">
    <location>
        <position position="140"/>
    </location>
    <ligand>
        <name>a 1,2-diacyl-sn-glycero-3-phospho-(1'-sn-glycerol)</name>
        <dbReference type="ChEBI" id="CHEBI:64716"/>
    </ligand>
</feature>
<feature type="region of interest" description="Disordered" evidence="8">
    <location>
        <begin position="305"/>
        <end position="330"/>
    </location>
</feature>
<feature type="transmembrane region" description="Helical" evidence="7">
    <location>
        <begin position="51"/>
        <end position="72"/>
    </location>
</feature>
<dbReference type="Pfam" id="PF01790">
    <property type="entry name" value="LGT"/>
    <property type="match status" value="1"/>
</dbReference>
<dbReference type="PANTHER" id="PTHR30589">
    <property type="entry name" value="PROLIPOPROTEIN DIACYLGLYCERYL TRANSFERASE"/>
    <property type="match status" value="1"/>
</dbReference>